<name>A0A0P7BKM0_9HYPO</name>
<gene>
    <name evidence="6" type="ORF">AK830_g5962</name>
</gene>
<proteinExistence type="inferred from homology"/>
<dbReference type="SUPFAM" id="SSF49899">
    <property type="entry name" value="Concanavalin A-like lectins/glucanases"/>
    <property type="match status" value="1"/>
</dbReference>
<dbReference type="GO" id="GO:0005975">
    <property type="term" value="P:carbohydrate metabolic process"/>
    <property type="evidence" value="ECO:0007669"/>
    <property type="project" value="InterPro"/>
</dbReference>
<reference evidence="6 7" key="1">
    <citation type="submission" date="2015-09" db="EMBL/GenBank/DDBJ databases">
        <title>Draft genome of a European isolate of the apple canker pathogen Neonectria ditissima.</title>
        <authorList>
            <person name="Gomez-Cortecero A."/>
            <person name="Harrison R.J."/>
            <person name="Armitage A.D."/>
        </authorList>
    </citation>
    <scope>NUCLEOTIDE SEQUENCE [LARGE SCALE GENOMIC DNA]</scope>
    <source>
        <strain evidence="6 7">R09/05</strain>
    </source>
</reference>
<dbReference type="GO" id="GO:0004553">
    <property type="term" value="F:hydrolase activity, hydrolyzing O-glycosyl compounds"/>
    <property type="evidence" value="ECO:0007669"/>
    <property type="project" value="InterPro"/>
</dbReference>
<dbReference type="EMBL" id="LKCW01000080">
    <property type="protein sequence ID" value="KPM40586.1"/>
    <property type="molecule type" value="Genomic_DNA"/>
</dbReference>
<dbReference type="Gene3D" id="2.115.10.20">
    <property type="entry name" value="Glycosyl hydrolase domain, family 43"/>
    <property type="match status" value="1"/>
</dbReference>
<organism evidence="6 7">
    <name type="scientific">Neonectria ditissima</name>
    <dbReference type="NCBI Taxonomy" id="78410"/>
    <lineage>
        <taxon>Eukaryota</taxon>
        <taxon>Fungi</taxon>
        <taxon>Dikarya</taxon>
        <taxon>Ascomycota</taxon>
        <taxon>Pezizomycotina</taxon>
        <taxon>Sordariomycetes</taxon>
        <taxon>Hypocreomycetidae</taxon>
        <taxon>Hypocreales</taxon>
        <taxon>Nectriaceae</taxon>
        <taxon>Neonectria</taxon>
    </lineage>
</organism>
<evidence type="ECO:0000313" key="7">
    <source>
        <dbReference type="Proteomes" id="UP000050424"/>
    </source>
</evidence>
<comment type="similarity">
    <text evidence="1 4">Belongs to the glycosyl hydrolase 43 family.</text>
</comment>
<dbReference type="AlphaFoldDB" id="A0A0P7BKM0"/>
<protein>
    <recommendedName>
        <fullName evidence="5">Beta-xylosidase C-terminal Concanavalin A-like domain-containing protein</fullName>
    </recommendedName>
</protein>
<dbReference type="Gene3D" id="2.60.120.200">
    <property type="match status" value="1"/>
</dbReference>
<dbReference type="PANTHER" id="PTHR42812">
    <property type="entry name" value="BETA-XYLOSIDASE"/>
    <property type="match status" value="1"/>
</dbReference>
<dbReference type="Pfam" id="PF04616">
    <property type="entry name" value="Glyco_hydro_43"/>
    <property type="match status" value="1"/>
</dbReference>
<comment type="caution">
    <text evidence="6">The sequence shown here is derived from an EMBL/GenBank/DDBJ whole genome shotgun (WGS) entry which is preliminary data.</text>
</comment>
<dbReference type="InterPro" id="IPR041542">
    <property type="entry name" value="GH43_C2"/>
</dbReference>
<dbReference type="InterPro" id="IPR051795">
    <property type="entry name" value="Glycosyl_Hydrlase_43"/>
</dbReference>
<dbReference type="SUPFAM" id="SSF75005">
    <property type="entry name" value="Arabinanase/levansucrase/invertase"/>
    <property type="match status" value="1"/>
</dbReference>
<evidence type="ECO:0000313" key="6">
    <source>
        <dbReference type="EMBL" id="KPM40586.1"/>
    </source>
</evidence>
<dbReference type="STRING" id="78410.A0A0P7BKM0"/>
<evidence type="ECO:0000256" key="4">
    <source>
        <dbReference type="RuleBase" id="RU361187"/>
    </source>
</evidence>
<dbReference type="InterPro" id="IPR013320">
    <property type="entry name" value="ConA-like_dom_sf"/>
</dbReference>
<dbReference type="Proteomes" id="UP000050424">
    <property type="component" value="Unassembled WGS sequence"/>
</dbReference>
<keyword evidence="2 4" id="KW-0378">Hydrolase</keyword>
<sequence length="290" mass="32486">MARSHDIWGPYNPCPDNPILTARGTNEYIQYTGHCDAFQDEVGNWWGVCLGVRKDEEGRFVMGRETFLTRGRWDGDWLSFEPVKSCIGNLSPKDGLAAFSAVTGMDYLYIRDANLDNYDIGRDSLITLATSPVDLSHPEASPTFIGKRQRKLLGQSSVSVRGLANKLTAGELKTGLGCYKDEHRYVRIFYYATDPAIVFELINNAKKISQVKRQRLGKVPDEVHLRMEYTEKEYRLLYKVGSASNEIWTCLAVTDTLNMSGPDFVGPVIGLFATAVTSGLKVEFQNFSVD</sequence>
<dbReference type="Pfam" id="PF17851">
    <property type="entry name" value="GH43_C2"/>
    <property type="match status" value="1"/>
</dbReference>
<evidence type="ECO:0000256" key="2">
    <source>
        <dbReference type="ARBA" id="ARBA00022801"/>
    </source>
</evidence>
<evidence type="ECO:0000256" key="3">
    <source>
        <dbReference type="ARBA" id="ARBA00023295"/>
    </source>
</evidence>
<dbReference type="PANTHER" id="PTHR42812:SF12">
    <property type="entry name" value="BETA-XYLOSIDASE-RELATED"/>
    <property type="match status" value="1"/>
</dbReference>
<keyword evidence="3 4" id="KW-0326">Glycosidase</keyword>
<keyword evidence="7" id="KW-1185">Reference proteome</keyword>
<feature type="domain" description="Beta-xylosidase C-terminal Concanavalin A-like" evidence="5">
    <location>
        <begin position="105"/>
        <end position="289"/>
    </location>
</feature>
<dbReference type="InterPro" id="IPR006710">
    <property type="entry name" value="Glyco_hydro_43"/>
</dbReference>
<accession>A0A0P7BKM0</accession>
<dbReference type="InterPro" id="IPR023296">
    <property type="entry name" value="Glyco_hydro_beta-prop_sf"/>
</dbReference>
<dbReference type="OrthoDB" id="408373at2759"/>
<evidence type="ECO:0000259" key="5">
    <source>
        <dbReference type="Pfam" id="PF17851"/>
    </source>
</evidence>
<evidence type="ECO:0000256" key="1">
    <source>
        <dbReference type="ARBA" id="ARBA00009865"/>
    </source>
</evidence>